<dbReference type="STRING" id="639283.Snov_0467"/>
<comment type="similarity">
    <text evidence="1">Belongs to the LysR transcriptional regulatory family.</text>
</comment>
<keyword evidence="3" id="KW-0238">DNA-binding</keyword>
<protein>
    <submittedName>
        <fullName evidence="6">Transcriptional regulator, LysR family</fullName>
    </submittedName>
</protein>
<evidence type="ECO:0000313" key="7">
    <source>
        <dbReference type="Proteomes" id="UP000006633"/>
    </source>
</evidence>
<dbReference type="AlphaFoldDB" id="D7A382"/>
<evidence type="ECO:0000313" key="6">
    <source>
        <dbReference type="EMBL" id="ADH87800.1"/>
    </source>
</evidence>
<dbReference type="GO" id="GO:0000976">
    <property type="term" value="F:transcription cis-regulatory region binding"/>
    <property type="evidence" value="ECO:0007669"/>
    <property type="project" value="TreeGrafter"/>
</dbReference>
<evidence type="ECO:0000256" key="1">
    <source>
        <dbReference type="ARBA" id="ARBA00009437"/>
    </source>
</evidence>
<evidence type="ECO:0000256" key="2">
    <source>
        <dbReference type="ARBA" id="ARBA00023015"/>
    </source>
</evidence>
<keyword evidence="4" id="KW-0804">Transcription</keyword>
<dbReference type="PANTHER" id="PTHR30126">
    <property type="entry name" value="HTH-TYPE TRANSCRIPTIONAL REGULATOR"/>
    <property type="match status" value="1"/>
</dbReference>
<accession>D7A382</accession>
<feature type="domain" description="HTH lysR-type" evidence="5">
    <location>
        <begin position="9"/>
        <end position="66"/>
    </location>
</feature>
<dbReference type="InterPro" id="IPR005119">
    <property type="entry name" value="LysR_subst-bd"/>
</dbReference>
<proteinExistence type="inferred from homology"/>
<dbReference type="GO" id="GO:0003700">
    <property type="term" value="F:DNA-binding transcription factor activity"/>
    <property type="evidence" value="ECO:0007669"/>
    <property type="project" value="InterPro"/>
</dbReference>
<dbReference type="OrthoDB" id="7492271at2"/>
<keyword evidence="7" id="KW-1185">Reference proteome</keyword>
<dbReference type="Pfam" id="PF03466">
    <property type="entry name" value="LysR_substrate"/>
    <property type="match status" value="1"/>
</dbReference>
<evidence type="ECO:0000256" key="3">
    <source>
        <dbReference type="ARBA" id="ARBA00023125"/>
    </source>
</evidence>
<dbReference type="SUPFAM" id="SSF46785">
    <property type="entry name" value="Winged helix' DNA-binding domain"/>
    <property type="match status" value="1"/>
</dbReference>
<dbReference type="Gene3D" id="1.10.10.10">
    <property type="entry name" value="Winged helix-like DNA-binding domain superfamily/Winged helix DNA-binding domain"/>
    <property type="match status" value="1"/>
</dbReference>
<dbReference type="InterPro" id="IPR036388">
    <property type="entry name" value="WH-like_DNA-bd_sf"/>
</dbReference>
<reference evidence="6 7" key="1">
    <citation type="journal article" date="2012" name="Stand. Genomic Sci.">
        <title>Complete genome sequence of the facultatively chemolithoautotrophic and methylotrophic alpha Proteobacterium Starkeya novella type strain (ATCC 8093(T)).</title>
        <authorList>
            <person name="Kappler U."/>
            <person name="Davenport K."/>
            <person name="Beatson S."/>
            <person name="Lucas S."/>
            <person name="Lapidus A."/>
            <person name="Copeland A."/>
            <person name="Berry K.W."/>
            <person name="Glavina Del Rio T."/>
            <person name="Hammon N."/>
            <person name="Dalin E."/>
            <person name="Tice H."/>
            <person name="Pitluck S."/>
            <person name="Richardson P."/>
            <person name="Bruce D."/>
            <person name="Goodwin L.A."/>
            <person name="Han C."/>
            <person name="Tapia R."/>
            <person name="Detter J.C."/>
            <person name="Chang Y.J."/>
            <person name="Jeffries C.D."/>
            <person name="Land M."/>
            <person name="Hauser L."/>
            <person name="Kyrpides N.C."/>
            <person name="Goker M."/>
            <person name="Ivanova N."/>
            <person name="Klenk H.P."/>
            <person name="Woyke T."/>
        </authorList>
    </citation>
    <scope>NUCLEOTIDE SEQUENCE [LARGE SCALE GENOMIC DNA]</scope>
    <source>
        <strain evidence="7">ATCC 8093 / DSM 506 / JCM 20403 / CCM 1077 / IAM 12100 / NBRC 12443 / NCIMB 10456</strain>
    </source>
</reference>
<dbReference type="CDD" id="cd05466">
    <property type="entry name" value="PBP2_LTTR_substrate"/>
    <property type="match status" value="1"/>
</dbReference>
<gene>
    <name evidence="6" type="ordered locus">Snov_0467</name>
</gene>
<evidence type="ECO:0000256" key="4">
    <source>
        <dbReference type="ARBA" id="ARBA00023163"/>
    </source>
</evidence>
<dbReference type="RefSeq" id="WP_013165305.1">
    <property type="nucleotide sequence ID" value="NC_014217.1"/>
</dbReference>
<dbReference type="Gene3D" id="3.40.190.10">
    <property type="entry name" value="Periplasmic binding protein-like II"/>
    <property type="match status" value="2"/>
</dbReference>
<dbReference type="KEGG" id="sno:Snov_0467"/>
<evidence type="ECO:0000259" key="5">
    <source>
        <dbReference type="PROSITE" id="PS50931"/>
    </source>
</evidence>
<dbReference type="eggNOG" id="COG0583">
    <property type="taxonomic scope" value="Bacteria"/>
</dbReference>
<dbReference type="PANTHER" id="PTHR30126:SF94">
    <property type="entry name" value="LYSR FAMILY TRANSCRIPTIONAL REGULATOR"/>
    <property type="match status" value="1"/>
</dbReference>
<dbReference type="SUPFAM" id="SSF53850">
    <property type="entry name" value="Periplasmic binding protein-like II"/>
    <property type="match status" value="1"/>
</dbReference>
<name>D7A382_ANCN5</name>
<dbReference type="HOGENOM" id="CLU_039613_6_5_5"/>
<dbReference type="InterPro" id="IPR000847">
    <property type="entry name" value="LysR_HTH_N"/>
</dbReference>
<organism evidence="6 7">
    <name type="scientific">Ancylobacter novellus (strain ATCC 8093 / DSM 506 / JCM 20403 / CCM 1077 / IAM 12100 / NBRC 12443 / NCIMB 10456)</name>
    <name type="common">Starkeya novella</name>
    <dbReference type="NCBI Taxonomy" id="639283"/>
    <lineage>
        <taxon>Bacteria</taxon>
        <taxon>Pseudomonadati</taxon>
        <taxon>Pseudomonadota</taxon>
        <taxon>Alphaproteobacteria</taxon>
        <taxon>Hyphomicrobiales</taxon>
        <taxon>Xanthobacteraceae</taxon>
        <taxon>Ancylobacter</taxon>
    </lineage>
</organism>
<sequence length="323" mass="34697">MAQPDTLPFDLRSLELFLAVCDAGTMAQAARRLGLTQPAISQAVAEMERRMGVALFDRSARPLALTAAGGALRQRASALLSEARQIAPLLREAERARLPLIRTGIVDSLSRVLIAPLVRALAEKAEQVSLLSGLTAAHAGALLTRQLDLLVGADALDEIEGLERWPLLTEPYVLLMPANLPAPSRVADIEELTRTVPLVRFSARSKTGMEVERHLRRLRLELPRPLEFDTPYGVTAAVADGAGFAVTTPLCLIEAAVPLDGLACHALPGPGLARHLTLIARRQELGRLPREIAAFCRERLLASKPAVAALVGEGLAEGFRVEP</sequence>
<dbReference type="PRINTS" id="PR00039">
    <property type="entry name" value="HTHLYSR"/>
</dbReference>
<dbReference type="Proteomes" id="UP000006633">
    <property type="component" value="Chromosome"/>
</dbReference>
<dbReference type="Pfam" id="PF00126">
    <property type="entry name" value="HTH_1"/>
    <property type="match status" value="1"/>
</dbReference>
<dbReference type="InterPro" id="IPR036390">
    <property type="entry name" value="WH_DNA-bd_sf"/>
</dbReference>
<keyword evidence="2" id="KW-0805">Transcription regulation</keyword>
<dbReference type="EMBL" id="CP002026">
    <property type="protein sequence ID" value="ADH87800.1"/>
    <property type="molecule type" value="Genomic_DNA"/>
</dbReference>
<dbReference type="FunFam" id="1.10.10.10:FF:000001">
    <property type="entry name" value="LysR family transcriptional regulator"/>
    <property type="match status" value="1"/>
</dbReference>
<dbReference type="PROSITE" id="PS50931">
    <property type="entry name" value="HTH_LYSR"/>
    <property type="match status" value="1"/>
</dbReference>